<comment type="caution">
    <text evidence="4">The sequence shown here is derived from an EMBL/GenBank/DDBJ whole genome shotgun (WGS) entry which is preliminary data.</text>
</comment>
<dbReference type="InterPro" id="IPR014755">
    <property type="entry name" value="Cu-Rt/internalin_Ig-like"/>
</dbReference>
<keyword evidence="5" id="KW-1185">Reference proteome</keyword>
<gene>
    <name evidence="4" type="ORF">ACFSCX_09650</name>
</gene>
<dbReference type="PROSITE" id="PS51272">
    <property type="entry name" value="SLH"/>
    <property type="match status" value="3"/>
</dbReference>
<feature type="chain" id="PRO_5045497718" evidence="2">
    <location>
        <begin position="21"/>
        <end position="1053"/>
    </location>
</feature>
<dbReference type="InterPro" id="IPR001119">
    <property type="entry name" value="SLH_dom"/>
</dbReference>
<feature type="domain" description="SLH" evidence="3">
    <location>
        <begin position="29"/>
        <end position="92"/>
    </location>
</feature>
<dbReference type="InterPro" id="IPR051465">
    <property type="entry name" value="Cell_Envelope_Struct_Comp"/>
</dbReference>
<reference evidence="5" key="1">
    <citation type="journal article" date="2019" name="Int. J. Syst. Evol. Microbiol.">
        <title>The Global Catalogue of Microorganisms (GCM) 10K type strain sequencing project: providing services to taxonomists for standard genome sequencing and annotation.</title>
        <authorList>
            <consortium name="The Broad Institute Genomics Platform"/>
            <consortium name="The Broad Institute Genome Sequencing Center for Infectious Disease"/>
            <person name="Wu L."/>
            <person name="Ma J."/>
        </authorList>
    </citation>
    <scope>NUCLEOTIDE SEQUENCE [LARGE SCALE GENOMIC DNA]</scope>
    <source>
        <strain evidence="5">CCUG 49339</strain>
    </source>
</reference>
<name>A0ABW4LP01_9BACI</name>
<dbReference type="Pfam" id="PF00395">
    <property type="entry name" value="SLH"/>
    <property type="match status" value="3"/>
</dbReference>
<dbReference type="Pfam" id="PF13205">
    <property type="entry name" value="Big_5"/>
    <property type="match status" value="1"/>
</dbReference>
<evidence type="ECO:0000256" key="2">
    <source>
        <dbReference type="SAM" id="SignalP"/>
    </source>
</evidence>
<evidence type="ECO:0000313" key="4">
    <source>
        <dbReference type="EMBL" id="MFD1736831.1"/>
    </source>
</evidence>
<dbReference type="InterPro" id="IPR032812">
    <property type="entry name" value="SbsA_Ig"/>
</dbReference>
<feature type="signal peptide" evidence="2">
    <location>
        <begin position="1"/>
        <end position="20"/>
    </location>
</feature>
<dbReference type="PANTHER" id="PTHR43308:SF5">
    <property type="entry name" value="S-LAYER PROTEIN _ PEPTIDOGLYCAN ENDO-BETA-N-ACETYLGLUCOSAMINIDASE"/>
    <property type="match status" value="1"/>
</dbReference>
<evidence type="ECO:0000256" key="1">
    <source>
        <dbReference type="ARBA" id="ARBA00022729"/>
    </source>
</evidence>
<protein>
    <submittedName>
        <fullName evidence="4">S-layer homology domain-containing protein</fullName>
    </submittedName>
</protein>
<sequence length="1053" mass="117493">MSIKKFTALALTPVLIASTAAPSLTVAESGISFTDLKEGDPFYTEVIYFANLGIINGFTDGTFRPNQSLNRGQVAKLLSRALKLETPENIEELTGNYEDIHLDSELKEAVAAIKDEGIISPNSDKHYYPGNGLTRDVMATWLVRAFNLRPIEGVEVPLTDLDTISEEHRENVKILYQNGITTGKADGTYTPYDVVTRGQFATFMYRAWMQVEYVEPVADQKIDISEDPTLPSSVNAYFKSGEQKEVEVIWNSADFDLSKPGTYALTGTLKDTSYTIKTNVTVEDQPLTVRDVQAINLKQVKISFNHSRYNKASLENLANFYIQTGDGKKIAVTEAKTTDKELLLTLAEAHANQVTSTLFIGKDVTGAEQYVVVEFKDDTNPYILEVVPLSKNKVKLHFSEAMKFEAKSGEIITNRAIRAGFTLDHSTYSINDVTVLNDGNEAIIEFNTNIKEGSYNLKFDKVITDFAGFPLAIQDYSFSMIYNRTKPTVVEVTDVYPNQYTLKFDRDVNLASKSNLASYFHHTSSSINAKYVYQKDEDEIIVVFDEKDSIKSEATPIKIDAYALNDLWGNSNTTIDYGVELKPDAVSTKIQSVELLPEENASSSYVELKVVFNEPLSIQSAQNQTNYLLKNSSNEAVSIKRISQKDDFTNRSFIITLDTKYGYLRNDTYTLTVQNIVDLFDNTLTEGTFTFAAGSEKAPGDFTANVLQEDKYVTFIIDYKESMQTEGQYSILDLSKYELTVNGTSYLLSSLQNTGLQIDIYDHQNGKAELVITKVGTPTAKVNTYFEDLKKAIRYKTLNQLQLKVAMVADLNGNTTESFSNAITLSSDSSFTIDASSVTAIDNKTIEIELGQEIKNFVEMDFIPFKDLDGDRKLDTNEILWPEDIQLVTENGASTVVVTLQNDHQLSGNGQLDGKRIYITSEKAPTTTNVFGQKLTQGVYEVLDHITPSIQVKNDKEQVYVKNHADSKKAYIYMDFTETLDANTVTRLSFEVSNGKYEVLSSRVTGNTVELVVDLNGDTTVDLVGEYIEQIAPISDLNNNVVSGLQTQVVEKR</sequence>
<dbReference type="EMBL" id="JBHUEM010000011">
    <property type="protein sequence ID" value="MFD1736831.1"/>
    <property type="molecule type" value="Genomic_DNA"/>
</dbReference>
<dbReference type="Gene3D" id="2.60.40.1220">
    <property type="match status" value="2"/>
</dbReference>
<keyword evidence="1 2" id="KW-0732">Signal</keyword>
<proteinExistence type="predicted"/>
<dbReference type="RefSeq" id="WP_377928005.1">
    <property type="nucleotide sequence ID" value="NZ_JBHUEM010000011.1"/>
</dbReference>
<accession>A0ABW4LP01</accession>
<dbReference type="PANTHER" id="PTHR43308">
    <property type="entry name" value="OUTER MEMBRANE PROTEIN ALPHA-RELATED"/>
    <property type="match status" value="1"/>
</dbReference>
<dbReference type="Pfam" id="PF07532">
    <property type="entry name" value="Big_4"/>
    <property type="match status" value="1"/>
</dbReference>
<dbReference type="Proteomes" id="UP001597214">
    <property type="component" value="Unassembled WGS sequence"/>
</dbReference>
<feature type="domain" description="SLH" evidence="3">
    <location>
        <begin position="155"/>
        <end position="218"/>
    </location>
</feature>
<dbReference type="InterPro" id="IPR011081">
    <property type="entry name" value="Big_4"/>
</dbReference>
<feature type="domain" description="SLH" evidence="3">
    <location>
        <begin position="93"/>
        <end position="153"/>
    </location>
</feature>
<evidence type="ECO:0000313" key="5">
    <source>
        <dbReference type="Proteomes" id="UP001597214"/>
    </source>
</evidence>
<organism evidence="4 5">
    <name type="scientific">Bacillus salitolerans</name>
    <dbReference type="NCBI Taxonomy" id="1437434"/>
    <lineage>
        <taxon>Bacteria</taxon>
        <taxon>Bacillati</taxon>
        <taxon>Bacillota</taxon>
        <taxon>Bacilli</taxon>
        <taxon>Bacillales</taxon>
        <taxon>Bacillaceae</taxon>
        <taxon>Bacillus</taxon>
    </lineage>
</organism>
<evidence type="ECO:0000259" key="3">
    <source>
        <dbReference type="PROSITE" id="PS51272"/>
    </source>
</evidence>